<keyword evidence="1" id="KW-1133">Transmembrane helix</keyword>
<dbReference type="KEGG" id="tet:TTHERM_000721609"/>
<evidence type="ECO:0000313" key="2">
    <source>
        <dbReference type="EMBL" id="EWS72915.1"/>
    </source>
</evidence>
<protein>
    <submittedName>
        <fullName evidence="2">Transmembrane protein, putative</fullName>
    </submittedName>
</protein>
<keyword evidence="3" id="KW-1185">Reference proteome</keyword>
<dbReference type="GeneID" id="24440381"/>
<dbReference type="AlphaFoldDB" id="W7X147"/>
<dbReference type="Proteomes" id="UP000009168">
    <property type="component" value="Unassembled WGS sequence"/>
</dbReference>
<sequence>MNELLISIYPHIKNIIYFYISHLYLTSFFLQSNNNLRLQKGKLSWKEVQSN</sequence>
<keyword evidence="1" id="KW-0472">Membrane</keyword>
<evidence type="ECO:0000313" key="3">
    <source>
        <dbReference type="Proteomes" id="UP000009168"/>
    </source>
</evidence>
<name>W7X147_TETTS</name>
<dbReference type="RefSeq" id="XP_012654555.1">
    <property type="nucleotide sequence ID" value="XM_012799101.1"/>
</dbReference>
<dbReference type="EMBL" id="GG662576">
    <property type="protein sequence ID" value="EWS72915.1"/>
    <property type="molecule type" value="Genomic_DNA"/>
</dbReference>
<gene>
    <name evidence="2" type="ORF">TTHERM_000721609</name>
</gene>
<keyword evidence="1 2" id="KW-0812">Transmembrane</keyword>
<proteinExistence type="predicted"/>
<evidence type="ECO:0000256" key="1">
    <source>
        <dbReference type="SAM" id="Phobius"/>
    </source>
</evidence>
<dbReference type="InParanoid" id="W7X147"/>
<accession>W7X147</accession>
<feature type="transmembrane region" description="Helical" evidence="1">
    <location>
        <begin position="12"/>
        <end position="30"/>
    </location>
</feature>
<reference evidence="3" key="1">
    <citation type="journal article" date="2006" name="PLoS Biol.">
        <title>Macronuclear genome sequence of the ciliate Tetrahymena thermophila, a model eukaryote.</title>
        <authorList>
            <person name="Eisen J.A."/>
            <person name="Coyne R.S."/>
            <person name="Wu M."/>
            <person name="Wu D."/>
            <person name="Thiagarajan M."/>
            <person name="Wortman J.R."/>
            <person name="Badger J.H."/>
            <person name="Ren Q."/>
            <person name="Amedeo P."/>
            <person name="Jones K.M."/>
            <person name="Tallon L.J."/>
            <person name="Delcher A.L."/>
            <person name="Salzberg S.L."/>
            <person name="Silva J.C."/>
            <person name="Haas B.J."/>
            <person name="Majoros W.H."/>
            <person name="Farzad M."/>
            <person name="Carlton J.M."/>
            <person name="Smith R.K. Jr."/>
            <person name="Garg J."/>
            <person name="Pearlman R.E."/>
            <person name="Karrer K.M."/>
            <person name="Sun L."/>
            <person name="Manning G."/>
            <person name="Elde N.C."/>
            <person name="Turkewitz A.P."/>
            <person name="Asai D.J."/>
            <person name="Wilkes D.E."/>
            <person name="Wang Y."/>
            <person name="Cai H."/>
            <person name="Collins K."/>
            <person name="Stewart B.A."/>
            <person name="Lee S.R."/>
            <person name="Wilamowska K."/>
            <person name="Weinberg Z."/>
            <person name="Ruzzo W.L."/>
            <person name="Wloga D."/>
            <person name="Gaertig J."/>
            <person name="Frankel J."/>
            <person name="Tsao C.-C."/>
            <person name="Gorovsky M.A."/>
            <person name="Keeling P.J."/>
            <person name="Waller R.F."/>
            <person name="Patron N.J."/>
            <person name="Cherry J.M."/>
            <person name="Stover N.A."/>
            <person name="Krieger C.J."/>
            <person name="del Toro C."/>
            <person name="Ryder H.F."/>
            <person name="Williamson S.C."/>
            <person name="Barbeau R.A."/>
            <person name="Hamilton E.P."/>
            <person name="Orias E."/>
        </authorList>
    </citation>
    <scope>NUCLEOTIDE SEQUENCE [LARGE SCALE GENOMIC DNA]</scope>
    <source>
        <strain evidence="3">SB210</strain>
    </source>
</reference>
<organism evidence="2 3">
    <name type="scientific">Tetrahymena thermophila (strain SB210)</name>
    <dbReference type="NCBI Taxonomy" id="312017"/>
    <lineage>
        <taxon>Eukaryota</taxon>
        <taxon>Sar</taxon>
        <taxon>Alveolata</taxon>
        <taxon>Ciliophora</taxon>
        <taxon>Intramacronucleata</taxon>
        <taxon>Oligohymenophorea</taxon>
        <taxon>Hymenostomatida</taxon>
        <taxon>Tetrahymenina</taxon>
        <taxon>Tetrahymenidae</taxon>
        <taxon>Tetrahymena</taxon>
    </lineage>
</organism>